<gene>
    <name evidence="11" type="ORF">AU255_02140</name>
</gene>
<keyword evidence="4" id="KW-0732">Signal</keyword>
<protein>
    <submittedName>
        <fullName evidence="11">Cytochrome B6</fullName>
    </submittedName>
</protein>
<evidence type="ECO:0000256" key="3">
    <source>
        <dbReference type="ARBA" id="ARBA00022723"/>
    </source>
</evidence>
<keyword evidence="5" id="KW-0574">Periplasm</keyword>
<evidence type="ECO:0000256" key="8">
    <source>
        <dbReference type="PIRSR" id="PIRSR000294-1"/>
    </source>
</evidence>
<dbReference type="Pfam" id="PF03150">
    <property type="entry name" value="CCP_MauG"/>
    <property type="match status" value="1"/>
</dbReference>
<evidence type="ECO:0000256" key="4">
    <source>
        <dbReference type="ARBA" id="ARBA00022729"/>
    </source>
</evidence>
<evidence type="ECO:0000256" key="9">
    <source>
        <dbReference type="PIRSR" id="PIRSR000294-2"/>
    </source>
</evidence>
<evidence type="ECO:0000256" key="1">
    <source>
        <dbReference type="ARBA" id="ARBA00004418"/>
    </source>
</evidence>
<dbReference type="GO" id="GO:0009055">
    <property type="term" value="F:electron transfer activity"/>
    <property type="evidence" value="ECO:0007669"/>
    <property type="project" value="InterPro"/>
</dbReference>
<evidence type="ECO:0000256" key="7">
    <source>
        <dbReference type="ARBA" id="ARBA00023004"/>
    </source>
</evidence>
<feature type="domain" description="Cytochrome c" evidence="10">
    <location>
        <begin position="190"/>
        <end position="309"/>
    </location>
</feature>
<dbReference type="InterPro" id="IPR009056">
    <property type="entry name" value="Cyt_c-like_dom"/>
</dbReference>
<dbReference type="InterPro" id="IPR026259">
    <property type="entry name" value="MauG/Cytc_peroxidase"/>
</dbReference>
<dbReference type="Proteomes" id="UP000191980">
    <property type="component" value="Unassembled WGS sequence"/>
</dbReference>
<dbReference type="GO" id="GO:0046872">
    <property type="term" value="F:metal ion binding"/>
    <property type="evidence" value="ECO:0007669"/>
    <property type="project" value="UniProtKB-KW"/>
</dbReference>
<organism evidence="11 12">
    <name type="scientific">Methyloprofundus sedimenti</name>
    <dbReference type="NCBI Taxonomy" id="1420851"/>
    <lineage>
        <taxon>Bacteria</taxon>
        <taxon>Pseudomonadati</taxon>
        <taxon>Pseudomonadota</taxon>
        <taxon>Gammaproteobacteria</taxon>
        <taxon>Methylococcales</taxon>
        <taxon>Methylococcaceae</taxon>
        <taxon>Methyloprofundus</taxon>
    </lineage>
</organism>
<proteinExistence type="predicted"/>
<feature type="binding site" description="axial binding residue" evidence="9">
    <location>
        <position position="208"/>
    </location>
    <ligand>
        <name>heme c</name>
        <dbReference type="ChEBI" id="CHEBI:61717"/>
        <label>2</label>
    </ligand>
    <ligandPart>
        <name>Fe</name>
        <dbReference type="ChEBI" id="CHEBI:18248"/>
    </ligandPart>
</feature>
<sequence length="317" mass="35226">MANFLTSLLLVLVCRFALAKPLLNEPIKPIPDPVISAPDQVELGRLLFNDVRLSENNQLSCASCHSLKYGGADGQVVSSGVNGNKGLINSPTVFNSSLNFRQFWDGRAADLLNQIDGPISNPIEMNSSWAEVLSKLEQDPFYIAQFNQAFTTGLTIINIKSALVKFEESLLTSNSRFDLYLKNNPNVLTTEELEGYRLFKQYGCISCHQGVAVGGNLYQRFGVMGDYFADRGHITAADLSRFQVTQNEQDKYVFKVPSLRNIDLTAPYFHDGSTKTLADATAIMMRYQLGRASNQQDINKIVLFLKTLTGQYQNTAL</sequence>
<evidence type="ECO:0000313" key="12">
    <source>
        <dbReference type="Proteomes" id="UP000191980"/>
    </source>
</evidence>
<feature type="binding site" description="covalent" evidence="8">
    <location>
        <position position="61"/>
    </location>
    <ligand>
        <name>heme c</name>
        <dbReference type="ChEBI" id="CHEBI:61717"/>
        <label>1</label>
    </ligand>
</feature>
<accession>A0A1V8MAX1</accession>
<comment type="caution">
    <text evidence="11">The sequence shown here is derived from an EMBL/GenBank/DDBJ whole genome shotgun (WGS) entry which is preliminary data.</text>
</comment>
<dbReference type="InterPro" id="IPR004852">
    <property type="entry name" value="Di-haem_cyt_c_peroxidsae"/>
</dbReference>
<evidence type="ECO:0000259" key="10">
    <source>
        <dbReference type="PROSITE" id="PS51007"/>
    </source>
</evidence>
<dbReference type="Gene3D" id="1.10.760.10">
    <property type="entry name" value="Cytochrome c-like domain"/>
    <property type="match status" value="2"/>
</dbReference>
<reference evidence="11 12" key="1">
    <citation type="submission" date="2015-12" db="EMBL/GenBank/DDBJ databases">
        <authorList>
            <person name="Shamseldin A."/>
            <person name="Moawad H."/>
            <person name="Abd El-Rahim W.M."/>
            <person name="Sadowsky M.J."/>
        </authorList>
    </citation>
    <scope>NUCLEOTIDE SEQUENCE [LARGE SCALE GENOMIC DNA]</scope>
    <source>
        <strain evidence="11 12">WF1</strain>
    </source>
</reference>
<dbReference type="GO" id="GO:0020037">
    <property type="term" value="F:heme binding"/>
    <property type="evidence" value="ECO:0007669"/>
    <property type="project" value="InterPro"/>
</dbReference>
<dbReference type="OrthoDB" id="9805202at2"/>
<evidence type="ECO:0000256" key="5">
    <source>
        <dbReference type="ARBA" id="ARBA00022764"/>
    </source>
</evidence>
<dbReference type="STRING" id="1420851.AU255_02140"/>
<evidence type="ECO:0000256" key="2">
    <source>
        <dbReference type="ARBA" id="ARBA00022617"/>
    </source>
</evidence>
<keyword evidence="12" id="KW-1185">Reference proteome</keyword>
<feature type="binding site" description="covalent" evidence="8">
    <location>
        <position position="207"/>
    </location>
    <ligand>
        <name>heme c</name>
        <dbReference type="ChEBI" id="CHEBI:61717"/>
        <label>2</label>
    </ligand>
</feature>
<dbReference type="InterPro" id="IPR051395">
    <property type="entry name" value="Cytochrome_c_Peroxidase/MauG"/>
</dbReference>
<feature type="binding site" description="covalent" evidence="8">
    <location>
        <position position="204"/>
    </location>
    <ligand>
        <name>heme c</name>
        <dbReference type="ChEBI" id="CHEBI:61717"/>
        <label>2</label>
    </ligand>
</feature>
<dbReference type="PANTHER" id="PTHR30600:SF7">
    <property type="entry name" value="CYTOCHROME C PEROXIDASE-RELATED"/>
    <property type="match status" value="1"/>
</dbReference>
<keyword evidence="3 9" id="KW-0479">Metal-binding</keyword>
<comment type="subcellular location">
    <subcellularLocation>
        <location evidence="1">Periplasm</location>
    </subcellularLocation>
</comment>
<dbReference type="GO" id="GO:0042597">
    <property type="term" value="C:periplasmic space"/>
    <property type="evidence" value="ECO:0007669"/>
    <property type="project" value="UniProtKB-SubCell"/>
</dbReference>
<feature type="binding site" description="axial binding residue" evidence="9">
    <location>
        <position position="65"/>
    </location>
    <ligand>
        <name>heme c</name>
        <dbReference type="ChEBI" id="CHEBI:61717"/>
        <label>1</label>
    </ligand>
    <ligandPart>
        <name>Fe</name>
        <dbReference type="ChEBI" id="CHEBI:18248"/>
    </ligandPart>
</feature>
<dbReference type="SUPFAM" id="SSF46626">
    <property type="entry name" value="Cytochrome c"/>
    <property type="match status" value="2"/>
</dbReference>
<name>A0A1V8MAX1_9GAMM</name>
<dbReference type="PROSITE" id="PS51007">
    <property type="entry name" value="CYTC"/>
    <property type="match status" value="1"/>
</dbReference>
<keyword evidence="6" id="KW-0560">Oxidoreductase</keyword>
<dbReference type="PANTHER" id="PTHR30600">
    <property type="entry name" value="CYTOCHROME C PEROXIDASE-RELATED"/>
    <property type="match status" value="1"/>
</dbReference>
<dbReference type="EMBL" id="LPUF01000001">
    <property type="protein sequence ID" value="OQK18652.1"/>
    <property type="molecule type" value="Genomic_DNA"/>
</dbReference>
<dbReference type="GO" id="GO:0004130">
    <property type="term" value="F:cytochrome-c peroxidase activity"/>
    <property type="evidence" value="ECO:0007669"/>
    <property type="project" value="TreeGrafter"/>
</dbReference>
<comment type="PTM">
    <text evidence="8">Binds 2 heme groups per subunit.</text>
</comment>
<comment type="cofactor">
    <cofactor evidence="8">
        <name>heme</name>
        <dbReference type="ChEBI" id="CHEBI:30413"/>
    </cofactor>
    <text evidence="8">Binds 2 heme groups.</text>
</comment>
<evidence type="ECO:0000256" key="6">
    <source>
        <dbReference type="ARBA" id="ARBA00023002"/>
    </source>
</evidence>
<feature type="binding site" description="axial binding residue" evidence="9">
    <location>
        <position position="284"/>
    </location>
    <ligand>
        <name>heme c</name>
        <dbReference type="ChEBI" id="CHEBI:61717"/>
        <label>2</label>
    </ligand>
    <ligandPart>
        <name>Fe</name>
        <dbReference type="ChEBI" id="CHEBI:18248"/>
    </ligandPart>
</feature>
<feature type="binding site" description="covalent" evidence="8">
    <location>
        <position position="64"/>
    </location>
    <ligand>
        <name>heme c</name>
        <dbReference type="ChEBI" id="CHEBI:61717"/>
        <label>1</label>
    </ligand>
</feature>
<dbReference type="PIRSF" id="PIRSF000294">
    <property type="entry name" value="Cytochrome-c_peroxidase"/>
    <property type="match status" value="1"/>
</dbReference>
<keyword evidence="7 9" id="KW-0408">Iron</keyword>
<evidence type="ECO:0000313" key="11">
    <source>
        <dbReference type="EMBL" id="OQK18652.1"/>
    </source>
</evidence>
<dbReference type="AlphaFoldDB" id="A0A1V8MAX1"/>
<dbReference type="InterPro" id="IPR036909">
    <property type="entry name" value="Cyt_c-like_dom_sf"/>
</dbReference>
<dbReference type="RefSeq" id="WP_080523255.1">
    <property type="nucleotide sequence ID" value="NZ_LPUF01000001.1"/>
</dbReference>
<keyword evidence="2 8" id="KW-0349">Heme</keyword>